<comment type="caution">
    <text evidence="2">The sequence shown here is derived from an EMBL/GenBank/DDBJ whole genome shotgun (WGS) entry which is preliminary data.</text>
</comment>
<protein>
    <recommendedName>
        <fullName evidence="4">Myb-like domain-containing protein</fullName>
    </recommendedName>
</protein>
<evidence type="ECO:0000313" key="2">
    <source>
        <dbReference type="EMBL" id="KAG2498729.1"/>
    </source>
</evidence>
<feature type="compositionally biased region" description="Basic and acidic residues" evidence="1">
    <location>
        <begin position="155"/>
        <end position="168"/>
    </location>
</feature>
<accession>A0A836C4G2</accession>
<evidence type="ECO:0008006" key="4">
    <source>
        <dbReference type="Google" id="ProtNLM"/>
    </source>
</evidence>
<feature type="compositionally biased region" description="Low complexity" evidence="1">
    <location>
        <begin position="215"/>
        <end position="244"/>
    </location>
</feature>
<organism evidence="2 3">
    <name type="scientific">Edaphochlamys debaryana</name>
    <dbReference type="NCBI Taxonomy" id="47281"/>
    <lineage>
        <taxon>Eukaryota</taxon>
        <taxon>Viridiplantae</taxon>
        <taxon>Chlorophyta</taxon>
        <taxon>core chlorophytes</taxon>
        <taxon>Chlorophyceae</taxon>
        <taxon>CS clade</taxon>
        <taxon>Chlamydomonadales</taxon>
        <taxon>Chlamydomonadales incertae sedis</taxon>
        <taxon>Edaphochlamys</taxon>
    </lineage>
</organism>
<keyword evidence="3" id="KW-1185">Reference proteome</keyword>
<evidence type="ECO:0000313" key="3">
    <source>
        <dbReference type="Proteomes" id="UP000612055"/>
    </source>
</evidence>
<feature type="compositionally biased region" description="Low complexity" evidence="1">
    <location>
        <begin position="252"/>
        <end position="264"/>
    </location>
</feature>
<feature type="region of interest" description="Disordered" evidence="1">
    <location>
        <begin position="355"/>
        <end position="411"/>
    </location>
</feature>
<dbReference type="AlphaFoldDB" id="A0A836C4G2"/>
<feature type="region of interest" description="Disordered" evidence="1">
    <location>
        <begin position="302"/>
        <end position="335"/>
    </location>
</feature>
<gene>
    <name evidence="2" type="ORF">HYH03_003469</name>
</gene>
<feature type="compositionally biased region" description="Acidic residues" evidence="1">
    <location>
        <begin position="138"/>
        <end position="154"/>
    </location>
</feature>
<dbReference type="EMBL" id="JAEHOE010000009">
    <property type="protein sequence ID" value="KAG2498729.1"/>
    <property type="molecule type" value="Genomic_DNA"/>
</dbReference>
<feature type="compositionally biased region" description="Low complexity" evidence="1">
    <location>
        <begin position="385"/>
        <end position="397"/>
    </location>
</feature>
<reference evidence="2" key="1">
    <citation type="journal article" date="2020" name="bioRxiv">
        <title>Comparative genomics of Chlamydomonas.</title>
        <authorList>
            <person name="Craig R.J."/>
            <person name="Hasan A.R."/>
            <person name="Ness R.W."/>
            <person name="Keightley P.D."/>
        </authorList>
    </citation>
    <scope>NUCLEOTIDE SEQUENCE</scope>
    <source>
        <strain evidence="2">CCAP 11/70</strain>
    </source>
</reference>
<dbReference type="Proteomes" id="UP000612055">
    <property type="component" value="Unassembled WGS sequence"/>
</dbReference>
<feature type="region of interest" description="Disordered" evidence="1">
    <location>
        <begin position="122"/>
        <end position="194"/>
    </location>
</feature>
<proteinExistence type="predicted"/>
<feature type="region of interest" description="Disordered" evidence="1">
    <location>
        <begin position="1"/>
        <end position="21"/>
    </location>
</feature>
<name>A0A836C4G2_9CHLO</name>
<sequence>MSSRLAARSGRPPPLATNPNWSKHWRSAELVQLVQLHAEHGNSWATLGKLLKRDRHGVKSIFASAARGKSSVADRSNWGRCLLRAYARILKTTDHRAAALDAAYAEARQVQGGVAPRAEAVPVAATEGAMEEARAEETEAEAEAKEDEDEDEEDVQRVEGMDSVEGRGRGHGGGAAASRRTRPLPPTSPPQQLLLPLPLALPLPLPMPPQEAFQARGPSASAGSPPAGPRAAVAAASSASSSPLRPAPWPSTPAAAPAGSPRLSSGLSLSAGLSPGGASWLPVPSIRQAAWSPLSCASPIPSATGPWGPSPGWTQIHPANNLPRQPMVQQGPAPPHAAYPQLWGWACTQTQPSPWGPQPGCWDPQPGCWDPQPGSWAPPRDHYGPASSAASLPTSLPMWQGPGPGVSGPSQALPPRCSFGEVQGHRESGCGSGNWGACTSFSCNWEQGRARHEDEDQSWGRQGQVTQAYASAAAEDESIRLEVEAFLHGEGAMSWPSATAATPLGGSGQEMHMDCPLRVDPPMQWAA</sequence>
<evidence type="ECO:0000256" key="1">
    <source>
        <dbReference type="SAM" id="MobiDB-lite"/>
    </source>
</evidence>
<feature type="region of interest" description="Disordered" evidence="1">
    <location>
        <begin position="208"/>
        <end position="264"/>
    </location>
</feature>